<keyword evidence="2" id="KW-0732">Signal</keyword>
<accession>A0ABP9MQS7</accession>
<dbReference type="InterPro" id="IPR024930">
    <property type="entry name" value="Skp_dom_sf"/>
</dbReference>
<reference evidence="5" key="1">
    <citation type="journal article" date="2019" name="Int. J. Syst. Evol. Microbiol.">
        <title>The Global Catalogue of Microorganisms (GCM) 10K type strain sequencing project: providing services to taxonomists for standard genome sequencing and annotation.</title>
        <authorList>
            <consortium name="The Broad Institute Genomics Platform"/>
            <consortium name="The Broad Institute Genome Sequencing Center for Infectious Disease"/>
            <person name="Wu L."/>
            <person name="Ma J."/>
        </authorList>
    </citation>
    <scope>NUCLEOTIDE SEQUENCE [LARGE SCALE GENOMIC DNA]</scope>
    <source>
        <strain evidence="5">JCM 18424</strain>
    </source>
</reference>
<comment type="similarity">
    <text evidence="1">Belongs to the Skp family.</text>
</comment>
<evidence type="ECO:0000313" key="5">
    <source>
        <dbReference type="Proteomes" id="UP001500631"/>
    </source>
</evidence>
<feature type="coiled-coil region" evidence="3">
    <location>
        <begin position="83"/>
        <end position="110"/>
    </location>
</feature>
<name>A0ABP9MQS7_9GAMM</name>
<dbReference type="Gene3D" id="3.30.910.20">
    <property type="entry name" value="Skp domain"/>
    <property type="match status" value="1"/>
</dbReference>
<gene>
    <name evidence="4" type="ORF">GCM10023338_10040</name>
</gene>
<dbReference type="PANTHER" id="PTHR35089">
    <property type="entry name" value="CHAPERONE PROTEIN SKP"/>
    <property type="match status" value="1"/>
</dbReference>
<dbReference type="EMBL" id="BAABKE010000003">
    <property type="protein sequence ID" value="GAA5098040.1"/>
    <property type="molecule type" value="Genomic_DNA"/>
</dbReference>
<dbReference type="SMART" id="SM00935">
    <property type="entry name" value="OmpH"/>
    <property type="match status" value="1"/>
</dbReference>
<keyword evidence="3" id="KW-0175">Coiled coil</keyword>
<dbReference type="Pfam" id="PF03938">
    <property type="entry name" value="OmpH"/>
    <property type="match status" value="1"/>
</dbReference>
<dbReference type="Proteomes" id="UP001500631">
    <property type="component" value="Unassembled WGS sequence"/>
</dbReference>
<protein>
    <submittedName>
        <fullName evidence="4">OmpH family outer membrane protein</fullName>
    </submittedName>
</protein>
<organism evidence="4 5">
    <name type="scientific">Wohlfahrtiimonas larvae</name>
    <dbReference type="NCBI Taxonomy" id="1157986"/>
    <lineage>
        <taxon>Bacteria</taxon>
        <taxon>Pseudomonadati</taxon>
        <taxon>Pseudomonadota</taxon>
        <taxon>Gammaproteobacteria</taxon>
        <taxon>Cardiobacteriales</taxon>
        <taxon>Ignatzschineriaceae</taxon>
        <taxon>Wohlfahrtiimonas</taxon>
    </lineage>
</organism>
<evidence type="ECO:0000256" key="1">
    <source>
        <dbReference type="ARBA" id="ARBA00009091"/>
    </source>
</evidence>
<dbReference type="PANTHER" id="PTHR35089:SF1">
    <property type="entry name" value="CHAPERONE PROTEIN SKP"/>
    <property type="match status" value="1"/>
</dbReference>
<keyword evidence="5" id="KW-1185">Reference proteome</keyword>
<comment type="caution">
    <text evidence="4">The sequence shown here is derived from an EMBL/GenBank/DDBJ whole genome shotgun (WGS) entry which is preliminary data.</text>
</comment>
<dbReference type="InterPro" id="IPR005632">
    <property type="entry name" value="Chaperone_Skp"/>
</dbReference>
<evidence type="ECO:0000313" key="4">
    <source>
        <dbReference type="EMBL" id="GAA5098040.1"/>
    </source>
</evidence>
<proteinExistence type="inferred from homology"/>
<evidence type="ECO:0000256" key="2">
    <source>
        <dbReference type="ARBA" id="ARBA00022729"/>
    </source>
</evidence>
<sequence>MSLMINKTKMILRIFIYSIILNFATAQTSDVRYGVVDMARLVEEYSIIKGVQNILQEEFAVKDEALRTLGLELKKAQDSTIEMDLADNARKEHERKLLNLDREYARLAAEFRQDYNLRRNEELYKMQKEITDTILEYAEKNQYDLILESGMIYASDKLQLTDAILDVLRQKLEK</sequence>
<dbReference type="RefSeq" id="WP_245831140.1">
    <property type="nucleotide sequence ID" value="NZ_BAABKE010000003.1"/>
</dbReference>
<dbReference type="SUPFAM" id="SSF111384">
    <property type="entry name" value="OmpH-like"/>
    <property type="match status" value="1"/>
</dbReference>
<evidence type="ECO:0000256" key="3">
    <source>
        <dbReference type="SAM" id="Coils"/>
    </source>
</evidence>